<dbReference type="EMBL" id="JAAIUW010000008">
    <property type="protein sequence ID" value="KAF7820503.1"/>
    <property type="molecule type" value="Genomic_DNA"/>
</dbReference>
<dbReference type="Pfam" id="PF12204">
    <property type="entry name" value="DUF3598_N"/>
    <property type="match status" value="1"/>
</dbReference>
<evidence type="ECO:0000313" key="4">
    <source>
        <dbReference type="Proteomes" id="UP000634136"/>
    </source>
</evidence>
<dbReference type="OrthoDB" id="1908268at2759"/>
<dbReference type="PANTHER" id="PTHR33404">
    <property type="entry name" value="CELL DIVISION TOPOLOGICAL SPECIFICITY FACTOR HOMOLOG, CHLOROPLASTIC"/>
    <property type="match status" value="1"/>
</dbReference>
<dbReference type="Proteomes" id="UP000634136">
    <property type="component" value="Unassembled WGS sequence"/>
</dbReference>
<dbReference type="Gene3D" id="2.40.128.20">
    <property type="match status" value="2"/>
</dbReference>
<sequence>MASLQYSVSIPSIPKLPNPNKIRSVSMNLSNPKRSPCRLFRTRASNPPSSPTVEEAVMSIDNLHRFIELNMGKWNGSFYQFDANGHLLQQVSTKLSASSYGDDHLMSLIQTLYIKQPSSSTSISGDDEHPEWAEYKIKETNMFTVDKYQQIGFFPSERAFSLRYQTAGMLDSVLRQGVLGEDDTGEESPKNLKLPSRRPSVVCENCLYSLQTDTRARAFHILDPKGVIDMFIVFLEEKSDGSPPLLDSWQDTTDRILPFLGKWKGRSVTKRSGVYGSTLAEAETVVSLNMDDNGQLSQVVTSTSERQNITTNVHWKGSKSGNLITFDGGYQITLLPGGMYMGCPCDVAKSVAESKSFHLEFCWLETPHKRQRLVRTYDVEGLAVSSTYFSETKL</sequence>
<dbReference type="InterPro" id="IPR012674">
    <property type="entry name" value="Calycin"/>
</dbReference>
<keyword evidence="4" id="KW-1185">Reference proteome</keyword>
<dbReference type="Pfam" id="PF21053">
    <property type="entry name" value="BFA1_C"/>
    <property type="match status" value="1"/>
</dbReference>
<dbReference type="InterPro" id="IPR048378">
    <property type="entry name" value="BFA1-like_C"/>
</dbReference>
<dbReference type="InterPro" id="IPR022017">
    <property type="entry name" value="BFA1-like_DUF3598"/>
</dbReference>
<dbReference type="SUPFAM" id="SSF50814">
    <property type="entry name" value="Lipocalins"/>
    <property type="match status" value="2"/>
</dbReference>
<comment type="caution">
    <text evidence="3">The sequence shown here is derived from an EMBL/GenBank/DDBJ whole genome shotgun (WGS) entry which is preliminary data.</text>
</comment>
<feature type="domain" description="DUF3598" evidence="1">
    <location>
        <begin position="61"/>
        <end position="239"/>
    </location>
</feature>
<proteinExistence type="predicted"/>
<dbReference type="PANTHER" id="PTHR33404:SF3">
    <property type="entry name" value="NMDA RECEPTOR SUBUNIT EPSILON-1, PUTATIVE (DUF3598)-RELATED"/>
    <property type="match status" value="1"/>
</dbReference>
<evidence type="ECO:0000259" key="1">
    <source>
        <dbReference type="Pfam" id="PF12204"/>
    </source>
</evidence>
<organism evidence="3 4">
    <name type="scientific">Senna tora</name>
    <dbReference type="NCBI Taxonomy" id="362788"/>
    <lineage>
        <taxon>Eukaryota</taxon>
        <taxon>Viridiplantae</taxon>
        <taxon>Streptophyta</taxon>
        <taxon>Embryophyta</taxon>
        <taxon>Tracheophyta</taxon>
        <taxon>Spermatophyta</taxon>
        <taxon>Magnoliopsida</taxon>
        <taxon>eudicotyledons</taxon>
        <taxon>Gunneridae</taxon>
        <taxon>Pentapetalae</taxon>
        <taxon>rosids</taxon>
        <taxon>fabids</taxon>
        <taxon>Fabales</taxon>
        <taxon>Fabaceae</taxon>
        <taxon>Caesalpinioideae</taxon>
        <taxon>Cassia clade</taxon>
        <taxon>Senna</taxon>
    </lineage>
</organism>
<evidence type="ECO:0000313" key="3">
    <source>
        <dbReference type="EMBL" id="KAF7820503.1"/>
    </source>
</evidence>
<gene>
    <name evidence="3" type="ORF">G2W53_025958</name>
</gene>
<dbReference type="FunFam" id="2.40.128.20:FF:000017">
    <property type="entry name" value="OsWRKY4 family protein"/>
    <property type="match status" value="1"/>
</dbReference>
<reference evidence="3" key="1">
    <citation type="submission" date="2020-09" db="EMBL/GenBank/DDBJ databases">
        <title>Genome-Enabled Discovery of Anthraquinone Biosynthesis in Senna tora.</title>
        <authorList>
            <person name="Kang S.-H."/>
            <person name="Pandey R.P."/>
            <person name="Lee C.-M."/>
            <person name="Sim J.-S."/>
            <person name="Jeong J.-T."/>
            <person name="Choi B.-S."/>
            <person name="Jung M."/>
            <person name="Ginzburg D."/>
            <person name="Zhao K."/>
            <person name="Won S.Y."/>
            <person name="Oh T.-J."/>
            <person name="Yu Y."/>
            <person name="Kim N.-H."/>
            <person name="Lee O.R."/>
            <person name="Lee T.-H."/>
            <person name="Bashyal P."/>
            <person name="Kim T.-S."/>
            <person name="Lee W.-H."/>
            <person name="Kawkins C."/>
            <person name="Kim C.-K."/>
            <person name="Kim J.S."/>
            <person name="Ahn B.O."/>
            <person name="Rhee S.Y."/>
            <person name="Sohng J.K."/>
        </authorList>
    </citation>
    <scope>NUCLEOTIDE SEQUENCE</scope>
    <source>
        <tissue evidence="3">Leaf</tissue>
    </source>
</reference>
<evidence type="ECO:0000259" key="2">
    <source>
        <dbReference type="Pfam" id="PF21053"/>
    </source>
</evidence>
<dbReference type="GO" id="GO:0010020">
    <property type="term" value="P:chloroplast fission"/>
    <property type="evidence" value="ECO:0007669"/>
    <property type="project" value="TreeGrafter"/>
</dbReference>
<name>A0A834WH03_9FABA</name>
<feature type="domain" description="Biogenesis factor required for ATP synthase 1-like C-terminal" evidence="2">
    <location>
        <begin position="259"/>
        <end position="393"/>
    </location>
</feature>
<dbReference type="FunFam" id="2.40.128.20:FF:000013">
    <property type="entry name" value="OsWRKY4 family protein"/>
    <property type="match status" value="1"/>
</dbReference>
<accession>A0A834WH03</accession>
<dbReference type="AlphaFoldDB" id="A0A834WH03"/>
<protein>
    <submittedName>
        <fullName evidence="3">Putative WRKY transcription factor 11-2</fullName>
    </submittedName>
</protein>